<accession>A0A914P5L8</accession>
<feature type="domain" description="RRM" evidence="4">
    <location>
        <begin position="170"/>
        <end position="241"/>
    </location>
</feature>
<dbReference type="Proteomes" id="UP000887578">
    <property type="component" value="Unplaced"/>
</dbReference>
<evidence type="ECO:0000313" key="6">
    <source>
        <dbReference type="WBParaSite" id="PDA_v2.g13215.t1"/>
    </source>
</evidence>
<keyword evidence="3" id="KW-0472">Membrane</keyword>
<dbReference type="InterPro" id="IPR035979">
    <property type="entry name" value="RBD_domain_sf"/>
</dbReference>
<feature type="transmembrane region" description="Helical" evidence="3">
    <location>
        <begin position="21"/>
        <end position="43"/>
    </location>
</feature>
<dbReference type="WBParaSite" id="PDA_v2.g13215.t1">
    <property type="protein sequence ID" value="PDA_v2.g13215.t1"/>
    <property type="gene ID" value="PDA_v2.g13215"/>
</dbReference>
<name>A0A914P5L8_9BILA</name>
<dbReference type="Pfam" id="PF00076">
    <property type="entry name" value="RRM_1"/>
    <property type="match status" value="1"/>
</dbReference>
<dbReference type="SMART" id="SM00360">
    <property type="entry name" value="RRM"/>
    <property type="match status" value="1"/>
</dbReference>
<dbReference type="GO" id="GO:0003723">
    <property type="term" value="F:RNA binding"/>
    <property type="evidence" value="ECO:0007669"/>
    <property type="project" value="UniProtKB-UniRule"/>
</dbReference>
<dbReference type="PANTHER" id="PTHR23295">
    <property type="entry name" value="NUCLEAR RECEPTOR COACTIVATOR 5-RELATED"/>
    <property type="match status" value="1"/>
</dbReference>
<feature type="transmembrane region" description="Helical" evidence="3">
    <location>
        <begin position="49"/>
        <end position="70"/>
    </location>
</feature>
<evidence type="ECO:0000256" key="2">
    <source>
        <dbReference type="SAM" id="MobiDB-lite"/>
    </source>
</evidence>
<organism evidence="5 6">
    <name type="scientific">Panagrolaimus davidi</name>
    <dbReference type="NCBI Taxonomy" id="227884"/>
    <lineage>
        <taxon>Eukaryota</taxon>
        <taxon>Metazoa</taxon>
        <taxon>Ecdysozoa</taxon>
        <taxon>Nematoda</taxon>
        <taxon>Chromadorea</taxon>
        <taxon>Rhabditida</taxon>
        <taxon>Tylenchina</taxon>
        <taxon>Panagrolaimomorpha</taxon>
        <taxon>Panagrolaimoidea</taxon>
        <taxon>Panagrolaimidae</taxon>
        <taxon>Panagrolaimus</taxon>
    </lineage>
</organism>
<evidence type="ECO:0000259" key="4">
    <source>
        <dbReference type="PROSITE" id="PS50102"/>
    </source>
</evidence>
<dbReference type="Gene3D" id="3.30.70.330">
    <property type="match status" value="1"/>
</dbReference>
<evidence type="ECO:0000313" key="5">
    <source>
        <dbReference type="Proteomes" id="UP000887578"/>
    </source>
</evidence>
<dbReference type="InterPro" id="IPR012677">
    <property type="entry name" value="Nucleotide-bd_a/b_plait_sf"/>
</dbReference>
<dbReference type="PANTHER" id="PTHR23295:SF6">
    <property type="entry name" value="NEOSIN, ISOFORM A"/>
    <property type="match status" value="1"/>
</dbReference>
<protein>
    <submittedName>
        <fullName evidence="6">RRM domain-containing protein</fullName>
    </submittedName>
</protein>
<sequence>MMRVLDDLHRMVDYIPDLRNIMMIGLDLFTIIGISILIIKLAILTIIGILILIIGLALLSIIKILIFLVLKRRNGKRERRDPQTPSPHPSESFKSEKNHPTTLIMNDDNTCIPNLQLTIPVPTTPVSMPYYSVSTAATHGTPPLTTSVSDAATPYVSSLINSGDPSMIKARVFVGNLKKTRVSREDLVGLFKCCGDILGATLFEEHALIRFSSPTEAELSVQTLNGYTWKGSELIVKILTLYSTNDAIDHSNVSQNLDFSNISNKRSGGILNIGNAGRDNKQTIFNQHTTNFIICFSDSLKSFDD</sequence>
<reference evidence="6" key="1">
    <citation type="submission" date="2022-11" db="UniProtKB">
        <authorList>
            <consortium name="WormBaseParasite"/>
        </authorList>
    </citation>
    <scope>IDENTIFICATION</scope>
</reference>
<keyword evidence="3" id="KW-1133">Transmembrane helix</keyword>
<dbReference type="InterPro" id="IPR000504">
    <property type="entry name" value="RRM_dom"/>
</dbReference>
<keyword evidence="5" id="KW-1185">Reference proteome</keyword>
<feature type="region of interest" description="Disordered" evidence="2">
    <location>
        <begin position="77"/>
        <end position="99"/>
    </location>
</feature>
<dbReference type="InterPro" id="IPR052600">
    <property type="entry name" value="Nuc_rcpt_coact/corep"/>
</dbReference>
<proteinExistence type="predicted"/>
<keyword evidence="3" id="KW-0812">Transmembrane</keyword>
<evidence type="ECO:0000256" key="3">
    <source>
        <dbReference type="SAM" id="Phobius"/>
    </source>
</evidence>
<dbReference type="SUPFAM" id="SSF54928">
    <property type="entry name" value="RNA-binding domain, RBD"/>
    <property type="match status" value="1"/>
</dbReference>
<keyword evidence="1" id="KW-0694">RNA-binding</keyword>
<evidence type="ECO:0000256" key="1">
    <source>
        <dbReference type="PROSITE-ProRule" id="PRU00176"/>
    </source>
</evidence>
<dbReference type="PROSITE" id="PS50102">
    <property type="entry name" value="RRM"/>
    <property type="match status" value="1"/>
</dbReference>
<dbReference type="AlphaFoldDB" id="A0A914P5L8"/>